<protein>
    <submittedName>
        <fullName evidence="2">Carboxymuconolactone decarboxylase</fullName>
    </submittedName>
</protein>
<evidence type="ECO:0000259" key="1">
    <source>
        <dbReference type="Pfam" id="PF02627"/>
    </source>
</evidence>
<dbReference type="GO" id="GO:0051920">
    <property type="term" value="F:peroxiredoxin activity"/>
    <property type="evidence" value="ECO:0007669"/>
    <property type="project" value="InterPro"/>
</dbReference>
<dbReference type="SUPFAM" id="SSF69118">
    <property type="entry name" value="AhpD-like"/>
    <property type="match status" value="1"/>
</dbReference>
<evidence type="ECO:0000313" key="2">
    <source>
        <dbReference type="EMBL" id="OZI34013.1"/>
    </source>
</evidence>
<gene>
    <name evidence="2" type="ORF">CAL29_10660</name>
</gene>
<dbReference type="PANTHER" id="PTHR34846:SF11">
    <property type="entry name" value="4-CARBOXYMUCONOLACTONE DECARBOXYLASE FAMILY PROTEIN (AFU_ORTHOLOGUE AFUA_6G11590)"/>
    <property type="match status" value="1"/>
</dbReference>
<dbReference type="RefSeq" id="WP_094853019.1">
    <property type="nucleotide sequence ID" value="NZ_NEVM01000002.1"/>
</dbReference>
<dbReference type="Gene3D" id="1.20.1290.10">
    <property type="entry name" value="AhpD-like"/>
    <property type="match status" value="1"/>
</dbReference>
<dbReference type="InterPro" id="IPR003779">
    <property type="entry name" value="CMD-like"/>
</dbReference>
<accession>A0A261SCA4</accession>
<evidence type="ECO:0000313" key="3">
    <source>
        <dbReference type="Proteomes" id="UP000216020"/>
    </source>
</evidence>
<comment type="caution">
    <text evidence="2">The sequence shown here is derived from an EMBL/GenBank/DDBJ whole genome shotgun (WGS) entry which is preliminary data.</text>
</comment>
<feature type="domain" description="Carboxymuconolactone decarboxylase-like" evidence="1">
    <location>
        <begin position="46"/>
        <end position="114"/>
    </location>
</feature>
<proteinExistence type="predicted"/>
<dbReference type="AlphaFoldDB" id="A0A261SCA4"/>
<reference evidence="3" key="1">
    <citation type="submission" date="2017-05" db="EMBL/GenBank/DDBJ databases">
        <title>Complete and WGS of Bordetella genogroups.</title>
        <authorList>
            <person name="Spilker T."/>
            <person name="Lipuma J."/>
        </authorList>
    </citation>
    <scope>NUCLEOTIDE SEQUENCE [LARGE SCALE GENOMIC DNA]</scope>
    <source>
        <strain evidence="3">AU16122</strain>
    </source>
</reference>
<dbReference type="InterPro" id="IPR029032">
    <property type="entry name" value="AhpD-like"/>
</dbReference>
<dbReference type="EMBL" id="NEVM01000002">
    <property type="protein sequence ID" value="OZI34013.1"/>
    <property type="molecule type" value="Genomic_DNA"/>
</dbReference>
<keyword evidence="3" id="KW-1185">Reference proteome</keyword>
<dbReference type="OrthoDB" id="4704294at2"/>
<dbReference type="Pfam" id="PF02627">
    <property type="entry name" value="CMD"/>
    <property type="match status" value="1"/>
</dbReference>
<organism evidence="2 3">
    <name type="scientific">Bordetella genomosp. 10</name>
    <dbReference type="NCBI Taxonomy" id="1416804"/>
    <lineage>
        <taxon>Bacteria</taxon>
        <taxon>Pseudomonadati</taxon>
        <taxon>Pseudomonadota</taxon>
        <taxon>Betaproteobacteria</taxon>
        <taxon>Burkholderiales</taxon>
        <taxon>Alcaligenaceae</taxon>
        <taxon>Bordetella</taxon>
    </lineage>
</organism>
<sequence length="180" mass="19489">MAQSHKGPRVAPVVPGTRPELAAMEARIMAERGRISPLYQVLLNSPPVVQGWEAMLTAIRNRIGLSPRLRELVILRVAVLNRAPYEFEAHVPHALKAGMDAVLVEALREERAPADIAGLSALERDVVAFTDAMTRDIEVGDACYDALAPSLGDQGMVELAATVAAYNMVSRFLSALRIGH</sequence>
<dbReference type="Proteomes" id="UP000216020">
    <property type="component" value="Unassembled WGS sequence"/>
</dbReference>
<dbReference type="PANTHER" id="PTHR34846">
    <property type="entry name" value="4-CARBOXYMUCONOLACTONE DECARBOXYLASE FAMILY PROTEIN (AFU_ORTHOLOGUE AFUA_6G11590)"/>
    <property type="match status" value="1"/>
</dbReference>
<name>A0A261SCA4_9BORD</name>